<protein>
    <submittedName>
        <fullName evidence="1">Uncharacterized protein</fullName>
    </submittedName>
</protein>
<accession>A0ABN2DBJ4</accession>
<gene>
    <name evidence="1" type="ORF">GCM10009827_113220</name>
</gene>
<keyword evidence="2" id="KW-1185">Reference proteome</keyword>
<dbReference type="RefSeq" id="WP_344514694.1">
    <property type="nucleotide sequence ID" value="NZ_BAAAQD010000049.1"/>
</dbReference>
<sequence length="221" mass="23712">MNPATGDLAAALRVEFDRTGVVLPVSPRHDVACPSEHAVVGAGPRTTRVAVYDWDHLATPPNGKAYNIGCYGGTLGIADGWVPDLPTAAALAARWQSGSTAPALAAEFPLLGPVEMLAARERGDHREYMWHRYASNHRGWLHAPLVPFIVAAFHEPRLRALTPVLVSHMRVFSVRDPSSPARAYPCVTALADDVFRVWLRGGPDLGETDTAGSIALLLATP</sequence>
<organism evidence="1 2">
    <name type="scientific">Dactylosporangium maewongense</name>
    <dbReference type="NCBI Taxonomy" id="634393"/>
    <lineage>
        <taxon>Bacteria</taxon>
        <taxon>Bacillati</taxon>
        <taxon>Actinomycetota</taxon>
        <taxon>Actinomycetes</taxon>
        <taxon>Micromonosporales</taxon>
        <taxon>Micromonosporaceae</taxon>
        <taxon>Dactylosporangium</taxon>
    </lineage>
</organism>
<evidence type="ECO:0000313" key="1">
    <source>
        <dbReference type="EMBL" id="GAA1572594.1"/>
    </source>
</evidence>
<evidence type="ECO:0000313" key="2">
    <source>
        <dbReference type="Proteomes" id="UP001501470"/>
    </source>
</evidence>
<dbReference type="Proteomes" id="UP001501470">
    <property type="component" value="Unassembled WGS sequence"/>
</dbReference>
<proteinExistence type="predicted"/>
<name>A0ABN2DBJ4_9ACTN</name>
<dbReference type="EMBL" id="BAAAQD010000049">
    <property type="protein sequence ID" value="GAA1572594.1"/>
    <property type="molecule type" value="Genomic_DNA"/>
</dbReference>
<reference evidence="1 2" key="1">
    <citation type="journal article" date="2019" name="Int. J. Syst. Evol. Microbiol.">
        <title>The Global Catalogue of Microorganisms (GCM) 10K type strain sequencing project: providing services to taxonomists for standard genome sequencing and annotation.</title>
        <authorList>
            <consortium name="The Broad Institute Genomics Platform"/>
            <consortium name="The Broad Institute Genome Sequencing Center for Infectious Disease"/>
            <person name="Wu L."/>
            <person name="Ma J."/>
        </authorList>
    </citation>
    <scope>NUCLEOTIDE SEQUENCE [LARGE SCALE GENOMIC DNA]</scope>
    <source>
        <strain evidence="1 2">JCM 15933</strain>
    </source>
</reference>
<comment type="caution">
    <text evidence="1">The sequence shown here is derived from an EMBL/GenBank/DDBJ whole genome shotgun (WGS) entry which is preliminary data.</text>
</comment>